<dbReference type="SUPFAM" id="SSF48403">
    <property type="entry name" value="Ankyrin repeat"/>
    <property type="match status" value="1"/>
</dbReference>
<feature type="region of interest" description="Disordered" evidence="1">
    <location>
        <begin position="307"/>
        <end position="339"/>
    </location>
</feature>
<evidence type="ECO:0000256" key="1">
    <source>
        <dbReference type="SAM" id="MobiDB-lite"/>
    </source>
</evidence>
<dbReference type="PANTHER" id="PTHR24177:SF103">
    <property type="entry name" value="PGG DOMAIN-CONTAINING PROTEIN"/>
    <property type="match status" value="1"/>
</dbReference>
<keyword evidence="2" id="KW-1133">Transmembrane helix</keyword>
<organism evidence="4">
    <name type="scientific">Fagus sylvatica</name>
    <name type="common">Beechnut</name>
    <dbReference type="NCBI Taxonomy" id="28930"/>
    <lineage>
        <taxon>Eukaryota</taxon>
        <taxon>Viridiplantae</taxon>
        <taxon>Streptophyta</taxon>
        <taxon>Embryophyta</taxon>
        <taxon>Tracheophyta</taxon>
        <taxon>Spermatophyta</taxon>
        <taxon>Magnoliopsida</taxon>
        <taxon>eudicotyledons</taxon>
        <taxon>Gunneridae</taxon>
        <taxon>Pentapetalae</taxon>
        <taxon>rosids</taxon>
        <taxon>fabids</taxon>
        <taxon>Fagales</taxon>
        <taxon>Fagaceae</taxon>
        <taxon>Fagus</taxon>
    </lineage>
</organism>
<evidence type="ECO:0000256" key="2">
    <source>
        <dbReference type="SAM" id="Phobius"/>
    </source>
</evidence>
<accession>A0A2N9GLQ6</accession>
<reference evidence="4" key="1">
    <citation type="submission" date="2018-02" db="EMBL/GenBank/DDBJ databases">
        <authorList>
            <person name="Cohen D.B."/>
            <person name="Kent A.D."/>
        </authorList>
    </citation>
    <scope>NUCLEOTIDE SEQUENCE</scope>
</reference>
<feature type="domain" description="PGG" evidence="3">
    <location>
        <begin position="481"/>
        <end position="593"/>
    </location>
</feature>
<dbReference type="Gene3D" id="1.25.40.20">
    <property type="entry name" value="Ankyrin repeat-containing domain"/>
    <property type="match status" value="2"/>
</dbReference>
<sequence>MTSSIEQMNPEMESIKKDLFKMAMHGEWDNVVEIYRTKPMAPRRPSSPGQCIANVDKSLVGARNHDNETPFFLAALYGKKEAFLCLHELCGTENGYNYCRRKDGDTILHCAISGDYFGILVDELEHEPSDQQPKGPRKRLNDQTNQNLEVVEVEKEPSDLNFKEIIIDECKPKNNLKKNQKYPENYRTCFNFLQVFRNVISFIIFQLFWDVVSVILKCVRRDAKNLKGSKDTPGAAGFNATNGARHKVFPANYGTCFEFVKLASKSMLVIFGLATPQDDVGTIPYDVSDGGDINFASEASFLGDLKPKTPTADTLETKEEEKNIGTGSAKKKKPEKAKKESPILIAAKNGITEIVEKILELFPVAIHDMNEHKKNIVLLAVENRQPHVYQLLLRRNVLRESVFRRVDHKGNSALHLSAKLGDHKPWLIPGAALQIQWEIKWHEFVKDSMPFHFFPYNNKDGKTSREIFTETHSELVKDGSQWLISTSNSCSVVAALIAAVAFASSTTVPGGIKEESGTPTLENQPAFDIFAIASLVALCFSVTALVMFLSILTSRYQERDFGMDLPRKLLLGLTSLFVSIASMLISFCAGHFFVLKDKLKYAAFPVYAVTCLPITFFAIAQFPLYFDLIWAIFKKVPQRSYKVAPF</sequence>
<proteinExistence type="predicted"/>
<feature type="transmembrane region" description="Helical" evidence="2">
    <location>
        <begin position="569"/>
        <end position="594"/>
    </location>
</feature>
<protein>
    <recommendedName>
        <fullName evidence="3">PGG domain-containing protein</fullName>
    </recommendedName>
</protein>
<dbReference type="EMBL" id="OIVN01002100">
    <property type="protein sequence ID" value="SPD00532.1"/>
    <property type="molecule type" value="Genomic_DNA"/>
</dbReference>
<dbReference type="AlphaFoldDB" id="A0A2N9GLQ6"/>
<dbReference type="GO" id="GO:0016020">
    <property type="term" value="C:membrane"/>
    <property type="evidence" value="ECO:0007669"/>
    <property type="project" value="TreeGrafter"/>
</dbReference>
<dbReference type="PANTHER" id="PTHR24177">
    <property type="entry name" value="CASKIN"/>
    <property type="match status" value="1"/>
</dbReference>
<keyword evidence="2" id="KW-0812">Transmembrane</keyword>
<dbReference type="InterPro" id="IPR036770">
    <property type="entry name" value="Ankyrin_rpt-contain_sf"/>
</dbReference>
<feature type="transmembrane region" description="Helical" evidence="2">
    <location>
        <begin position="529"/>
        <end position="549"/>
    </location>
</feature>
<evidence type="ECO:0000259" key="3">
    <source>
        <dbReference type="Pfam" id="PF13962"/>
    </source>
</evidence>
<dbReference type="InterPro" id="IPR026961">
    <property type="entry name" value="PGG_dom"/>
</dbReference>
<evidence type="ECO:0000313" key="4">
    <source>
        <dbReference type="EMBL" id="SPD00532.1"/>
    </source>
</evidence>
<feature type="transmembrane region" description="Helical" evidence="2">
    <location>
        <begin position="606"/>
        <end position="633"/>
    </location>
</feature>
<keyword evidence="2" id="KW-0472">Membrane</keyword>
<gene>
    <name evidence="4" type="ORF">FSB_LOCUS28414</name>
</gene>
<name>A0A2N9GLQ6_FAGSY</name>
<dbReference type="Pfam" id="PF13962">
    <property type="entry name" value="PGG"/>
    <property type="match status" value="1"/>
</dbReference>